<evidence type="ECO:0000313" key="1">
    <source>
        <dbReference type="EMBL" id="MBP2078898.1"/>
    </source>
</evidence>
<dbReference type="EMBL" id="JAGGMB010000011">
    <property type="protein sequence ID" value="MBP2078898.1"/>
    <property type="molecule type" value="Genomic_DNA"/>
</dbReference>
<keyword evidence="2" id="KW-1185">Reference proteome</keyword>
<evidence type="ECO:0000313" key="2">
    <source>
        <dbReference type="Proteomes" id="UP001138793"/>
    </source>
</evidence>
<protein>
    <submittedName>
        <fullName evidence="1">Uncharacterized protein</fullName>
    </submittedName>
</protein>
<dbReference type="AlphaFoldDB" id="A0A9X1CJA9"/>
<proteinExistence type="predicted"/>
<reference evidence="1" key="1">
    <citation type="submission" date="2021-03" db="EMBL/GenBank/DDBJ databases">
        <title>Genomic Encyclopedia of Type Strains, Phase IV (KMG-IV): sequencing the most valuable type-strain genomes for metagenomic binning, comparative biology and taxonomic classification.</title>
        <authorList>
            <person name="Goeker M."/>
        </authorList>
    </citation>
    <scope>NUCLEOTIDE SEQUENCE</scope>
    <source>
        <strain evidence="1">DSM 107338</strain>
    </source>
</reference>
<comment type="caution">
    <text evidence="1">The sequence shown here is derived from an EMBL/GenBank/DDBJ whole genome shotgun (WGS) entry which is preliminary data.</text>
</comment>
<dbReference type="RefSeq" id="WP_187773620.1">
    <property type="nucleotide sequence ID" value="NZ_JAGGMB010000011.1"/>
</dbReference>
<organism evidence="1 2">
    <name type="scientific">Oceanobacillus polygoni</name>
    <dbReference type="NCBI Taxonomy" id="1235259"/>
    <lineage>
        <taxon>Bacteria</taxon>
        <taxon>Bacillati</taxon>
        <taxon>Bacillota</taxon>
        <taxon>Bacilli</taxon>
        <taxon>Bacillales</taxon>
        <taxon>Bacillaceae</taxon>
        <taxon>Oceanobacillus</taxon>
    </lineage>
</organism>
<gene>
    <name evidence="1" type="ORF">J2Z64_003167</name>
</gene>
<accession>A0A9X1CJA9</accession>
<dbReference type="Proteomes" id="UP001138793">
    <property type="component" value="Unassembled WGS sequence"/>
</dbReference>
<sequence>MKEQEKLKEMLSKMIDETEKKKIHNSEDLIKKLISELSNSEPLAKYTHSHVIAK</sequence>
<name>A0A9X1CJA9_9BACI</name>